<keyword evidence="10" id="KW-1185">Reference proteome</keyword>
<feature type="compositionally biased region" description="Low complexity" evidence="7">
    <location>
        <begin position="376"/>
        <end position="403"/>
    </location>
</feature>
<dbReference type="Gene3D" id="2.40.50.140">
    <property type="entry name" value="Nucleic acid-binding proteins"/>
    <property type="match status" value="1"/>
</dbReference>
<dbReference type="InterPro" id="IPR017871">
    <property type="entry name" value="ABC_transporter-like_CS"/>
</dbReference>
<dbReference type="SUPFAM" id="SSF50331">
    <property type="entry name" value="MOP-like"/>
    <property type="match status" value="1"/>
</dbReference>
<dbReference type="InterPro" id="IPR027417">
    <property type="entry name" value="P-loop_NTPase"/>
</dbReference>
<proteinExistence type="predicted"/>
<feature type="region of interest" description="Disordered" evidence="7">
    <location>
        <begin position="360"/>
        <end position="403"/>
    </location>
</feature>
<keyword evidence="2" id="KW-1003">Cell membrane</keyword>
<evidence type="ECO:0000256" key="7">
    <source>
        <dbReference type="SAM" id="MobiDB-lite"/>
    </source>
</evidence>
<evidence type="ECO:0000313" key="10">
    <source>
        <dbReference type="Proteomes" id="UP001500363"/>
    </source>
</evidence>
<organism evidence="9 10">
    <name type="scientific">Kribbella lupini</name>
    <dbReference type="NCBI Taxonomy" id="291602"/>
    <lineage>
        <taxon>Bacteria</taxon>
        <taxon>Bacillati</taxon>
        <taxon>Actinomycetota</taxon>
        <taxon>Actinomycetes</taxon>
        <taxon>Propionibacteriales</taxon>
        <taxon>Kribbellaceae</taxon>
        <taxon>Kribbella</taxon>
    </lineage>
</organism>
<feature type="domain" description="ABC transporter" evidence="8">
    <location>
        <begin position="4"/>
        <end position="235"/>
    </location>
</feature>
<evidence type="ECO:0000256" key="3">
    <source>
        <dbReference type="ARBA" id="ARBA00022741"/>
    </source>
</evidence>
<dbReference type="Proteomes" id="UP001500363">
    <property type="component" value="Unassembled WGS sequence"/>
</dbReference>
<dbReference type="SUPFAM" id="SSF52540">
    <property type="entry name" value="P-loop containing nucleoside triphosphate hydrolases"/>
    <property type="match status" value="1"/>
</dbReference>
<evidence type="ECO:0000256" key="1">
    <source>
        <dbReference type="ARBA" id="ARBA00022448"/>
    </source>
</evidence>
<evidence type="ECO:0000256" key="4">
    <source>
        <dbReference type="ARBA" id="ARBA00022840"/>
    </source>
</evidence>
<accession>A0ABN2B9Y1</accession>
<name>A0ABN2B9Y1_9ACTN</name>
<evidence type="ECO:0000256" key="6">
    <source>
        <dbReference type="ARBA" id="ARBA00023136"/>
    </source>
</evidence>
<protein>
    <submittedName>
        <fullName evidence="9">Sn-glycerol-3-phosphate ABC transporter ATP-binding protein UgpC</fullName>
    </submittedName>
</protein>
<dbReference type="PROSITE" id="PS50893">
    <property type="entry name" value="ABC_TRANSPORTER_2"/>
    <property type="match status" value="1"/>
</dbReference>
<dbReference type="InterPro" id="IPR012340">
    <property type="entry name" value="NA-bd_OB-fold"/>
</dbReference>
<keyword evidence="1" id="KW-0813">Transport</keyword>
<dbReference type="InterPro" id="IPR008995">
    <property type="entry name" value="Mo/tungstate-bd_C_term_dom"/>
</dbReference>
<evidence type="ECO:0000256" key="5">
    <source>
        <dbReference type="ARBA" id="ARBA00022967"/>
    </source>
</evidence>
<dbReference type="RefSeq" id="WP_344176559.1">
    <property type="nucleotide sequence ID" value="NZ_BAAANC010000002.1"/>
</dbReference>
<dbReference type="InterPro" id="IPR003439">
    <property type="entry name" value="ABC_transporter-like_ATP-bd"/>
</dbReference>
<evidence type="ECO:0000256" key="2">
    <source>
        <dbReference type="ARBA" id="ARBA00022475"/>
    </source>
</evidence>
<dbReference type="EMBL" id="BAAANC010000002">
    <property type="protein sequence ID" value="GAA1535522.1"/>
    <property type="molecule type" value="Genomic_DNA"/>
</dbReference>
<dbReference type="Gene3D" id="3.40.50.300">
    <property type="entry name" value="P-loop containing nucleotide triphosphate hydrolases"/>
    <property type="match status" value="1"/>
</dbReference>
<dbReference type="InterPro" id="IPR047641">
    <property type="entry name" value="ABC_transpr_MalK/UgpC-like"/>
</dbReference>
<dbReference type="PANTHER" id="PTHR43875">
    <property type="entry name" value="MALTODEXTRIN IMPORT ATP-BINDING PROTEIN MSMX"/>
    <property type="match status" value="1"/>
</dbReference>
<dbReference type="Pfam" id="PF00005">
    <property type="entry name" value="ABC_tran"/>
    <property type="match status" value="1"/>
</dbReference>
<dbReference type="SMART" id="SM00382">
    <property type="entry name" value="AAA"/>
    <property type="match status" value="1"/>
</dbReference>
<dbReference type="Pfam" id="PF08402">
    <property type="entry name" value="TOBE_2"/>
    <property type="match status" value="1"/>
</dbReference>
<dbReference type="Gene3D" id="2.40.50.100">
    <property type="match status" value="1"/>
</dbReference>
<keyword evidence="5" id="KW-1278">Translocase</keyword>
<reference evidence="9 10" key="1">
    <citation type="journal article" date="2019" name="Int. J. Syst. Evol. Microbiol.">
        <title>The Global Catalogue of Microorganisms (GCM) 10K type strain sequencing project: providing services to taxonomists for standard genome sequencing and annotation.</title>
        <authorList>
            <consortium name="The Broad Institute Genomics Platform"/>
            <consortium name="The Broad Institute Genome Sequencing Center for Infectious Disease"/>
            <person name="Wu L."/>
            <person name="Ma J."/>
        </authorList>
    </citation>
    <scope>NUCLEOTIDE SEQUENCE [LARGE SCALE GENOMIC DNA]</scope>
    <source>
        <strain evidence="9 10">JCM 14303</strain>
    </source>
</reference>
<dbReference type="InterPro" id="IPR013611">
    <property type="entry name" value="Transp-assoc_OB_typ2"/>
</dbReference>
<evidence type="ECO:0000259" key="8">
    <source>
        <dbReference type="PROSITE" id="PS50893"/>
    </source>
</evidence>
<dbReference type="GO" id="GO:0005524">
    <property type="term" value="F:ATP binding"/>
    <property type="evidence" value="ECO:0007669"/>
    <property type="project" value="UniProtKB-KW"/>
</dbReference>
<keyword evidence="3" id="KW-0547">Nucleotide-binding</keyword>
<evidence type="ECO:0000313" key="9">
    <source>
        <dbReference type="EMBL" id="GAA1535522.1"/>
    </source>
</evidence>
<dbReference type="PROSITE" id="PS00211">
    <property type="entry name" value="ABC_TRANSPORTER_1"/>
    <property type="match status" value="1"/>
</dbReference>
<dbReference type="InterPro" id="IPR003593">
    <property type="entry name" value="AAA+_ATPase"/>
</dbReference>
<dbReference type="PANTHER" id="PTHR43875:SF15">
    <property type="entry name" value="TREHALOSE IMPORT ATP-BINDING PROTEIN SUGC"/>
    <property type="match status" value="1"/>
</dbReference>
<gene>
    <name evidence="9" type="primary">ugpC</name>
    <name evidence="9" type="ORF">GCM10009741_42540</name>
</gene>
<keyword evidence="6" id="KW-0472">Membrane</keyword>
<sequence>MAGIDIEGLATVYPNGVRAVDGLDLSVADGEFFALLGPSGCGKTTLLRTIAGLENASEGTVRIDGADVTRLEPGKRGVAMVFQDYALFPHMTVSENITYPLKVRRVAATTRASVAEKTSAELSLQGLLERRPGQLSGGQQQRVALARAIASEGKVLLLDEPLSNLDARLRLEARTFLKKLQRDLGITTVFVTHDQAEALALADKIAVMQTGKLVQLGSPREVFARPANTFVANFIGSTPMNLLEGEVGATDGITAPADGSAYGVVEVAGGRLPAATGSVPAGAKVTVGIRPEYLTLSTGDATGPSIRGTVVVAENLGTSSLVSVDCSGTLIGVTVPEEDEPAPGTPVSLTAPAQRVLLYDQDSGELLARQPTPADSVGAGSRSESGSRSASGTRSGPGEVADA</sequence>
<keyword evidence="4 9" id="KW-0067">ATP-binding</keyword>
<comment type="caution">
    <text evidence="9">The sequence shown here is derived from an EMBL/GenBank/DDBJ whole genome shotgun (WGS) entry which is preliminary data.</text>
</comment>